<organism evidence="1 2">
    <name type="scientific">Sphingomonas trueperi</name>
    <dbReference type="NCBI Taxonomy" id="53317"/>
    <lineage>
        <taxon>Bacteria</taxon>
        <taxon>Pseudomonadati</taxon>
        <taxon>Pseudomonadota</taxon>
        <taxon>Alphaproteobacteria</taxon>
        <taxon>Sphingomonadales</taxon>
        <taxon>Sphingomonadaceae</taxon>
        <taxon>Sphingomonas</taxon>
    </lineage>
</organism>
<dbReference type="Proteomes" id="UP000531251">
    <property type="component" value="Unassembled WGS sequence"/>
</dbReference>
<reference evidence="1 2" key="1">
    <citation type="submission" date="2020-03" db="EMBL/GenBank/DDBJ databases">
        <title>Genomic Encyclopedia of Type Strains, Phase IV (KMG-IV): sequencing the most valuable type-strain genomes for metagenomic binning, comparative biology and taxonomic classification.</title>
        <authorList>
            <person name="Goeker M."/>
        </authorList>
    </citation>
    <scope>NUCLEOTIDE SEQUENCE [LARGE SCALE GENOMIC DNA]</scope>
    <source>
        <strain evidence="1 2">DSM 7225</strain>
    </source>
</reference>
<proteinExistence type="predicted"/>
<dbReference type="RefSeq" id="WP_125973132.1">
    <property type="nucleotide sequence ID" value="NZ_BAAADY010000001.1"/>
</dbReference>
<evidence type="ECO:0000313" key="2">
    <source>
        <dbReference type="Proteomes" id="UP000531251"/>
    </source>
</evidence>
<evidence type="ECO:0000313" key="1">
    <source>
        <dbReference type="EMBL" id="NJB96170.1"/>
    </source>
</evidence>
<dbReference type="EMBL" id="JAATJB010000001">
    <property type="protein sequence ID" value="NJB96170.1"/>
    <property type="molecule type" value="Genomic_DNA"/>
</dbReference>
<keyword evidence="2" id="KW-1185">Reference proteome</keyword>
<dbReference type="InterPro" id="IPR010836">
    <property type="entry name" value="SapC"/>
</dbReference>
<evidence type="ECO:0008006" key="3">
    <source>
        <dbReference type="Google" id="ProtNLM"/>
    </source>
</evidence>
<sequence length="225" mass="23985">MAEGVTLLDSVEHRDLRIRPATGPLPYFVPVVASEFAAAAAACPVLLTKDAETGRFYVGAMLGFQPGESLVELRAGEGFWPLHVERQGFFIAGDSIAIDPKDSRFGGEAGEPLFGDDGAPAPALRGIQQTLAQLHRGVDETQAFVDALLAHKLLEPIDVTLRFDDGTSLDLTGLYTVSLDSLHALDDGAVLALFRAGHLQLAYALAGSLRQIAVLAARRNRRLAA</sequence>
<dbReference type="Pfam" id="PF07277">
    <property type="entry name" value="SapC"/>
    <property type="match status" value="1"/>
</dbReference>
<protein>
    <recommendedName>
        <fullName evidence="3">SapC protein</fullName>
    </recommendedName>
</protein>
<dbReference type="AlphaFoldDB" id="A0A7X5XXM5"/>
<accession>A0A7X5XXM5</accession>
<gene>
    <name evidence="1" type="ORF">GGR89_000462</name>
</gene>
<comment type="caution">
    <text evidence="1">The sequence shown here is derived from an EMBL/GenBank/DDBJ whole genome shotgun (WGS) entry which is preliminary data.</text>
</comment>
<name>A0A7X5XXM5_9SPHN</name>